<dbReference type="RefSeq" id="XP_046041455.1">
    <property type="nucleotide sequence ID" value="XM_046190954.1"/>
</dbReference>
<accession>A0A9P9JPH4</accession>
<proteinExistence type="predicted"/>
<keyword evidence="3" id="KW-1185">Reference proteome</keyword>
<comment type="caution">
    <text evidence="2">The sequence shown here is derived from an EMBL/GenBank/DDBJ whole genome shotgun (WGS) entry which is preliminary data.</text>
</comment>
<protein>
    <submittedName>
        <fullName evidence="2">Uncharacterized protein</fullName>
    </submittedName>
</protein>
<evidence type="ECO:0000313" key="3">
    <source>
        <dbReference type="Proteomes" id="UP000720189"/>
    </source>
</evidence>
<feature type="region of interest" description="Disordered" evidence="1">
    <location>
        <begin position="1"/>
        <end position="36"/>
    </location>
</feature>
<dbReference type="EMBL" id="JAGMUX010000032">
    <property type="protein sequence ID" value="KAH7210684.1"/>
    <property type="molecule type" value="Genomic_DNA"/>
</dbReference>
<dbReference type="AlphaFoldDB" id="A0A9P9JPH4"/>
<evidence type="ECO:0000256" key="1">
    <source>
        <dbReference type="SAM" id="MobiDB-lite"/>
    </source>
</evidence>
<feature type="region of interest" description="Disordered" evidence="1">
    <location>
        <begin position="106"/>
        <end position="165"/>
    </location>
</feature>
<evidence type="ECO:0000313" key="2">
    <source>
        <dbReference type="EMBL" id="KAH7210684.1"/>
    </source>
</evidence>
<name>A0A9P9JPH4_FUSRE</name>
<sequence>MSSRQVEETGTEAANFPLGEADPRQTHYEAPNATNPSERISMHCAECYGKDMVQRHLQARYPPTLHDTCARGSAARSREDRDYCKKKGIAIPSTYLDPECEKVCGFDNNGRDENDVGVNDGDKARGYQGWDGDENPPARSFIKTNSSSPQGERKGTSPGGPGKLV</sequence>
<feature type="compositionally biased region" description="Basic and acidic residues" evidence="1">
    <location>
        <begin position="106"/>
        <end position="125"/>
    </location>
</feature>
<reference evidence="2" key="1">
    <citation type="journal article" date="2021" name="Nat. Commun.">
        <title>Genetic determinants of endophytism in the Arabidopsis root mycobiome.</title>
        <authorList>
            <person name="Mesny F."/>
            <person name="Miyauchi S."/>
            <person name="Thiergart T."/>
            <person name="Pickel B."/>
            <person name="Atanasova L."/>
            <person name="Karlsson M."/>
            <person name="Huettel B."/>
            <person name="Barry K.W."/>
            <person name="Haridas S."/>
            <person name="Chen C."/>
            <person name="Bauer D."/>
            <person name="Andreopoulos W."/>
            <person name="Pangilinan J."/>
            <person name="LaButti K."/>
            <person name="Riley R."/>
            <person name="Lipzen A."/>
            <person name="Clum A."/>
            <person name="Drula E."/>
            <person name="Henrissat B."/>
            <person name="Kohler A."/>
            <person name="Grigoriev I.V."/>
            <person name="Martin F.M."/>
            <person name="Hacquard S."/>
        </authorList>
    </citation>
    <scope>NUCLEOTIDE SEQUENCE</scope>
    <source>
        <strain evidence="2">MPI-CAGE-AT-0023</strain>
    </source>
</reference>
<gene>
    <name evidence="2" type="ORF">BKA55DRAFT_546764</name>
</gene>
<organism evidence="2 3">
    <name type="scientific">Fusarium redolens</name>
    <dbReference type="NCBI Taxonomy" id="48865"/>
    <lineage>
        <taxon>Eukaryota</taxon>
        <taxon>Fungi</taxon>
        <taxon>Dikarya</taxon>
        <taxon>Ascomycota</taxon>
        <taxon>Pezizomycotina</taxon>
        <taxon>Sordariomycetes</taxon>
        <taxon>Hypocreomycetidae</taxon>
        <taxon>Hypocreales</taxon>
        <taxon>Nectriaceae</taxon>
        <taxon>Fusarium</taxon>
        <taxon>Fusarium redolens species complex</taxon>
    </lineage>
</organism>
<dbReference type="Proteomes" id="UP000720189">
    <property type="component" value="Unassembled WGS sequence"/>
</dbReference>
<dbReference type="GeneID" id="70220908"/>